<dbReference type="Pfam" id="PF07730">
    <property type="entry name" value="HisKA_3"/>
    <property type="match status" value="1"/>
</dbReference>
<name>A0ABT4S7X5_9ACTN</name>
<evidence type="ECO:0000313" key="12">
    <source>
        <dbReference type="Proteomes" id="UP001144036"/>
    </source>
</evidence>
<dbReference type="PANTHER" id="PTHR24421">
    <property type="entry name" value="NITRATE/NITRITE SENSOR PROTEIN NARX-RELATED"/>
    <property type="match status" value="1"/>
</dbReference>
<keyword evidence="4" id="KW-0808">Transferase</keyword>
<evidence type="ECO:0000256" key="3">
    <source>
        <dbReference type="ARBA" id="ARBA00022553"/>
    </source>
</evidence>
<dbReference type="Gene3D" id="3.30.565.10">
    <property type="entry name" value="Histidine kinase-like ATPase, C-terminal domain"/>
    <property type="match status" value="1"/>
</dbReference>
<keyword evidence="3" id="KW-0597">Phosphoprotein</keyword>
<evidence type="ECO:0000256" key="8">
    <source>
        <dbReference type="ARBA" id="ARBA00023012"/>
    </source>
</evidence>
<keyword evidence="9" id="KW-0472">Membrane</keyword>
<proteinExistence type="predicted"/>
<dbReference type="InterPro" id="IPR036890">
    <property type="entry name" value="HATPase_C_sf"/>
</dbReference>
<evidence type="ECO:0000256" key="9">
    <source>
        <dbReference type="SAM" id="Phobius"/>
    </source>
</evidence>
<evidence type="ECO:0000259" key="10">
    <source>
        <dbReference type="SMART" id="SM00387"/>
    </source>
</evidence>
<dbReference type="SUPFAM" id="SSF55874">
    <property type="entry name" value="ATPase domain of HSP90 chaperone/DNA topoisomerase II/histidine kinase"/>
    <property type="match status" value="1"/>
</dbReference>
<evidence type="ECO:0000256" key="6">
    <source>
        <dbReference type="ARBA" id="ARBA00022777"/>
    </source>
</evidence>
<keyword evidence="9" id="KW-0812">Transmembrane</keyword>
<dbReference type="PANTHER" id="PTHR24421:SF10">
    <property type="entry name" value="NITRATE_NITRITE SENSOR PROTEIN NARQ"/>
    <property type="match status" value="1"/>
</dbReference>
<organism evidence="11 12">
    <name type="scientific">Nonomuraea corallina</name>
    <dbReference type="NCBI Taxonomy" id="2989783"/>
    <lineage>
        <taxon>Bacteria</taxon>
        <taxon>Bacillati</taxon>
        <taxon>Actinomycetota</taxon>
        <taxon>Actinomycetes</taxon>
        <taxon>Streptosporangiales</taxon>
        <taxon>Streptosporangiaceae</taxon>
        <taxon>Nonomuraea</taxon>
    </lineage>
</organism>
<keyword evidence="8" id="KW-0902">Two-component regulatory system</keyword>
<keyword evidence="6 11" id="KW-0418">Kinase</keyword>
<dbReference type="CDD" id="cd16917">
    <property type="entry name" value="HATPase_UhpB-NarQ-NarX-like"/>
    <property type="match status" value="1"/>
</dbReference>
<evidence type="ECO:0000256" key="5">
    <source>
        <dbReference type="ARBA" id="ARBA00022741"/>
    </source>
</evidence>
<keyword evidence="5" id="KW-0547">Nucleotide-binding</keyword>
<evidence type="ECO:0000256" key="4">
    <source>
        <dbReference type="ARBA" id="ARBA00022679"/>
    </source>
</evidence>
<dbReference type="EMBL" id="JAPNNL010000019">
    <property type="protein sequence ID" value="MDA0633264.1"/>
    <property type="molecule type" value="Genomic_DNA"/>
</dbReference>
<feature type="transmembrane region" description="Helical" evidence="9">
    <location>
        <begin position="94"/>
        <end position="113"/>
    </location>
</feature>
<keyword evidence="12" id="KW-1185">Reference proteome</keyword>
<gene>
    <name evidence="11" type="ORF">OUY22_07510</name>
</gene>
<dbReference type="Pfam" id="PF02518">
    <property type="entry name" value="HATPase_c"/>
    <property type="match status" value="1"/>
</dbReference>
<dbReference type="EC" id="2.7.13.3" evidence="2"/>
<comment type="catalytic activity">
    <reaction evidence="1">
        <text>ATP + protein L-histidine = ADP + protein N-phospho-L-histidine.</text>
        <dbReference type="EC" id="2.7.13.3"/>
    </reaction>
</comment>
<dbReference type="InterPro" id="IPR011712">
    <property type="entry name" value="Sig_transdc_His_kin_sub3_dim/P"/>
</dbReference>
<evidence type="ECO:0000256" key="7">
    <source>
        <dbReference type="ARBA" id="ARBA00022840"/>
    </source>
</evidence>
<dbReference type="InterPro" id="IPR003594">
    <property type="entry name" value="HATPase_dom"/>
</dbReference>
<dbReference type="SMART" id="SM00387">
    <property type="entry name" value="HATPase_c"/>
    <property type="match status" value="1"/>
</dbReference>
<sequence length="380" mass="40320">MRKLPTSTIVSLAVVAVTVLALAVAWVIRADRQPGPLDVVLPAVALAGVLVRERYPVVALVVTVAATMTYFPFSSLDGPLIFLPLVVLYTAAERGHLIAAATTGSLALLAMGLGETGTVRHVDDSAMIMIAGWVVAAIAAGSVTRNRRAYLQEAERRVREAEHGKEEEARRRAGEERLRIARELHDVLGHNISLINVQAAAALHGLKKRPDDAERALRTIKDTSKETLRELRTTLGVLRQVDEDAPTAPADSLSRLESLVEASGLTVRTELSGPLDRVPVEVDLAATRIIREALTNVARHSGAGEATLAVSARDGHIMIRVDDDGPGATFTEGSGFGLRGMRERAAALGGSLEAGPRPTGGFRVLASLPLNASLPLDGAR</sequence>
<accession>A0ABT4S7X5</accession>
<dbReference type="InterPro" id="IPR050482">
    <property type="entry name" value="Sensor_HK_TwoCompSys"/>
</dbReference>
<evidence type="ECO:0000256" key="1">
    <source>
        <dbReference type="ARBA" id="ARBA00000085"/>
    </source>
</evidence>
<dbReference type="Gene3D" id="1.20.5.1930">
    <property type="match status" value="1"/>
</dbReference>
<feature type="domain" description="Histidine kinase/HSP90-like ATPase" evidence="10">
    <location>
        <begin position="281"/>
        <end position="372"/>
    </location>
</feature>
<feature type="transmembrane region" description="Helical" evidence="9">
    <location>
        <begin position="125"/>
        <end position="143"/>
    </location>
</feature>
<protein>
    <recommendedName>
        <fullName evidence="2">histidine kinase</fullName>
        <ecNumber evidence="2">2.7.13.3</ecNumber>
    </recommendedName>
</protein>
<dbReference type="GO" id="GO:0016301">
    <property type="term" value="F:kinase activity"/>
    <property type="evidence" value="ECO:0007669"/>
    <property type="project" value="UniProtKB-KW"/>
</dbReference>
<comment type="caution">
    <text evidence="11">The sequence shown here is derived from an EMBL/GenBank/DDBJ whole genome shotgun (WGS) entry which is preliminary data.</text>
</comment>
<reference evidence="11" key="1">
    <citation type="submission" date="2022-11" db="EMBL/GenBank/DDBJ databases">
        <title>Nonomuraea corallina sp. nov., a new species of the genus Nonomuraea isolated from sea side sediment in Thai sea.</title>
        <authorList>
            <person name="Ngamcharungchit C."/>
            <person name="Matsumoto A."/>
            <person name="Suriyachadkun C."/>
            <person name="Panbangred W."/>
            <person name="Inahashi Y."/>
            <person name="Intra B."/>
        </authorList>
    </citation>
    <scope>NUCLEOTIDE SEQUENCE</scope>
    <source>
        <strain evidence="11">MCN248</strain>
    </source>
</reference>
<keyword evidence="7" id="KW-0067">ATP-binding</keyword>
<dbReference type="Proteomes" id="UP001144036">
    <property type="component" value="Unassembled WGS sequence"/>
</dbReference>
<keyword evidence="9" id="KW-1133">Transmembrane helix</keyword>
<evidence type="ECO:0000313" key="11">
    <source>
        <dbReference type="EMBL" id="MDA0633264.1"/>
    </source>
</evidence>
<dbReference type="RefSeq" id="WP_270154066.1">
    <property type="nucleotide sequence ID" value="NZ_JAPNNL010000019.1"/>
</dbReference>
<evidence type="ECO:0000256" key="2">
    <source>
        <dbReference type="ARBA" id="ARBA00012438"/>
    </source>
</evidence>